<gene>
    <name evidence="2" type="primary">tssE</name>
    <name evidence="2" type="ORF">C9I98_05545</name>
</gene>
<evidence type="ECO:0000259" key="1">
    <source>
        <dbReference type="Pfam" id="PF04965"/>
    </source>
</evidence>
<dbReference type="InterPro" id="IPR053176">
    <property type="entry name" value="T6SS_TssE1-like"/>
</dbReference>
<dbReference type="NCBIfam" id="TIGR03357">
    <property type="entry name" value="VI_zyme"/>
    <property type="match status" value="1"/>
</dbReference>
<accession>A0A2T3NYT5</accession>
<feature type="domain" description="IraD/Gp25-like" evidence="1">
    <location>
        <begin position="25"/>
        <end position="121"/>
    </location>
</feature>
<reference evidence="2 3" key="1">
    <citation type="submission" date="2018-01" db="EMBL/GenBank/DDBJ databases">
        <title>Whole genome sequencing of Histamine producing bacteria.</title>
        <authorList>
            <person name="Butler K."/>
        </authorList>
    </citation>
    <scope>NUCLEOTIDE SEQUENCE [LARGE SCALE GENOMIC DNA]</scope>
    <source>
        <strain evidence="2 3">DSM 100436</strain>
    </source>
</reference>
<dbReference type="Pfam" id="PF04965">
    <property type="entry name" value="GPW_gp25"/>
    <property type="match status" value="1"/>
</dbReference>
<evidence type="ECO:0000313" key="3">
    <source>
        <dbReference type="Proteomes" id="UP000241771"/>
    </source>
</evidence>
<dbReference type="InterPro" id="IPR007048">
    <property type="entry name" value="IraD/Gp25-like"/>
</dbReference>
<organism evidence="2 3">
    <name type="scientific">Photobacterium sanctipauli</name>
    <dbReference type="NCBI Taxonomy" id="1342794"/>
    <lineage>
        <taxon>Bacteria</taxon>
        <taxon>Pseudomonadati</taxon>
        <taxon>Pseudomonadota</taxon>
        <taxon>Gammaproteobacteria</taxon>
        <taxon>Vibrionales</taxon>
        <taxon>Vibrionaceae</taxon>
        <taxon>Photobacterium</taxon>
    </lineage>
</organism>
<dbReference type="SUPFAM" id="SSF160719">
    <property type="entry name" value="gpW/gp25-like"/>
    <property type="match status" value="1"/>
</dbReference>
<dbReference type="OrthoDB" id="5890764at2"/>
<dbReference type="EMBL" id="PYMA01000002">
    <property type="protein sequence ID" value="PSW21400.1"/>
    <property type="molecule type" value="Genomic_DNA"/>
</dbReference>
<evidence type="ECO:0000313" key="2">
    <source>
        <dbReference type="EMBL" id="PSW21400.1"/>
    </source>
</evidence>
<dbReference type="InterPro" id="IPR017737">
    <property type="entry name" value="TssE1-like"/>
</dbReference>
<dbReference type="PANTHER" id="PTHR38595:SF1">
    <property type="entry name" value="TYPE VI SECRETION SYSTEM COMPONENT TSSE1"/>
    <property type="match status" value="1"/>
</dbReference>
<dbReference type="PANTHER" id="PTHR38595">
    <property type="entry name" value="CYTOPLASMIC PROTEIN-RELATED"/>
    <property type="match status" value="1"/>
</dbReference>
<comment type="caution">
    <text evidence="2">The sequence shown here is derived from an EMBL/GenBank/DDBJ whole genome shotgun (WGS) entry which is preliminary data.</text>
</comment>
<name>A0A2T3NYT5_9GAMM</name>
<sequence length="147" mass="16572">MSFWGTFIAQRDTESGRVISSDEALLESIRYQLTALLNSEAPMRTLPKQFKEVQLSNFCFGLDAAYSVSSQVNKDQFSRSLEKWVSTFEPRLSEVSVVVNETDPSKNVMKFSLMARVNVRNGEHVFLFDSSISLSSQTAKMEGQEVV</sequence>
<keyword evidence="3" id="KW-1185">Reference proteome</keyword>
<dbReference type="Proteomes" id="UP000241771">
    <property type="component" value="Unassembled WGS sequence"/>
</dbReference>
<proteinExistence type="predicted"/>
<dbReference type="AlphaFoldDB" id="A0A2T3NYT5"/>
<protein>
    <submittedName>
        <fullName evidence="2">Type VI secretion system baseplate subunit TssE</fullName>
    </submittedName>
</protein>
<dbReference type="RefSeq" id="WP_036817819.1">
    <property type="nucleotide sequence ID" value="NZ_PYMA01000002.1"/>
</dbReference>